<keyword evidence="1 2" id="KW-0808">Transferase</keyword>
<comment type="caution">
    <text evidence="2">The sequence shown here is derived from an EMBL/GenBank/DDBJ whole genome shotgun (WGS) entry which is preliminary data.</text>
</comment>
<evidence type="ECO:0000313" key="2">
    <source>
        <dbReference type="EMBL" id="ETF03375.1"/>
    </source>
</evidence>
<dbReference type="Pfam" id="PF02515">
    <property type="entry name" value="CoA_transf_3"/>
    <property type="match status" value="1"/>
</dbReference>
<dbReference type="eggNOG" id="COG1804">
    <property type="taxonomic scope" value="Bacteria"/>
</dbReference>
<dbReference type="STRING" id="1424334.W822_11335"/>
<sequence length="407" mass="44226">MKQPLNGLRVLDLTRALSGPFSTMTLADLGAEVIKVEPTPKGDMIRQWGPFDQDISVYYLSANRNKKGIGVDFRKPEGLAFIRELALQSDIVVENFKVGTMESMGLSYDSLSQEKPSLIMASISGFGSKGPAKNWAGFDQIAQGYSGFMSLTGTPESGPTRVGTAIGDLTAGMWAVIGVLAAVIEMKATGKGQHVETSLLASLVSLLSVQGQRYLSVEEVPQPCGNVHPVIAPYGTFDTADGPINLAPATQDMWVRLCSVLELHELVEDPRFVRNADRMKNRHILKEILEGRLQLHTRMHWTPIMIEQGIPAGPINTLEDVFSDEQVLACNLVQTVEHAQLGPLRQVALPLQMSNHDGSTVRAAPPVFGQDTAQVASEIGLTSERIKTLIKQGVLFQADREREGASI</sequence>
<dbReference type="InterPro" id="IPR050483">
    <property type="entry name" value="CoA-transferase_III_domain"/>
</dbReference>
<name>V8QVM4_9BURK</name>
<dbReference type="OrthoDB" id="5294844at2"/>
<dbReference type="Gene3D" id="3.30.1540.10">
    <property type="entry name" value="formyl-coa transferase, domain 3"/>
    <property type="match status" value="1"/>
</dbReference>
<protein>
    <submittedName>
        <fullName evidence="2">CaiB/baiF CoA-transferase</fullName>
    </submittedName>
</protein>
<organism evidence="2 3">
    <name type="scientific">Advenella kashmirensis W13003</name>
    <dbReference type="NCBI Taxonomy" id="1424334"/>
    <lineage>
        <taxon>Bacteria</taxon>
        <taxon>Pseudomonadati</taxon>
        <taxon>Pseudomonadota</taxon>
        <taxon>Betaproteobacteria</taxon>
        <taxon>Burkholderiales</taxon>
        <taxon>Alcaligenaceae</taxon>
    </lineage>
</organism>
<keyword evidence="3" id="KW-1185">Reference proteome</keyword>
<dbReference type="PANTHER" id="PTHR48207">
    <property type="entry name" value="SUCCINATE--HYDROXYMETHYLGLUTARATE COA-TRANSFERASE"/>
    <property type="match status" value="1"/>
</dbReference>
<dbReference type="Gene3D" id="3.40.50.10540">
    <property type="entry name" value="Crotonobetainyl-coa:carnitine coa-transferase, domain 1"/>
    <property type="match status" value="1"/>
</dbReference>
<dbReference type="InterPro" id="IPR023606">
    <property type="entry name" value="CoA-Trfase_III_dom_1_sf"/>
</dbReference>
<dbReference type="Proteomes" id="UP000018733">
    <property type="component" value="Unassembled WGS sequence"/>
</dbReference>
<dbReference type="HOGENOM" id="CLU_033975_0_0_4"/>
<dbReference type="InterPro" id="IPR003673">
    <property type="entry name" value="CoA-Trfase_fam_III"/>
</dbReference>
<dbReference type="GO" id="GO:0008410">
    <property type="term" value="F:CoA-transferase activity"/>
    <property type="evidence" value="ECO:0007669"/>
    <property type="project" value="TreeGrafter"/>
</dbReference>
<dbReference type="AlphaFoldDB" id="V8QVM4"/>
<dbReference type="PATRIC" id="fig|1424334.3.peg.2281"/>
<gene>
    <name evidence="2" type="ORF">W822_11335</name>
</gene>
<evidence type="ECO:0000256" key="1">
    <source>
        <dbReference type="ARBA" id="ARBA00022679"/>
    </source>
</evidence>
<dbReference type="InterPro" id="IPR044855">
    <property type="entry name" value="CoA-Trfase_III_dom3_sf"/>
</dbReference>
<dbReference type="PANTHER" id="PTHR48207:SF3">
    <property type="entry name" value="SUCCINATE--HYDROXYMETHYLGLUTARATE COA-TRANSFERASE"/>
    <property type="match status" value="1"/>
</dbReference>
<proteinExistence type="predicted"/>
<dbReference type="RefSeq" id="WP_024005233.1">
    <property type="nucleotide sequence ID" value="NZ_KI650979.1"/>
</dbReference>
<evidence type="ECO:0000313" key="3">
    <source>
        <dbReference type="Proteomes" id="UP000018733"/>
    </source>
</evidence>
<reference evidence="2 3" key="1">
    <citation type="journal article" date="2014" name="Genome Announc.">
        <title>Draft Genome Sequence of Advenella kashmirensis Strain W13003, a Polycyclic Aromatic Hydrocarbon-Degrading Bacterium.</title>
        <authorList>
            <person name="Wang X."/>
            <person name="Jin D."/>
            <person name="Zhou L."/>
            <person name="Wu L."/>
            <person name="An W."/>
            <person name="Zhao L."/>
        </authorList>
    </citation>
    <scope>NUCLEOTIDE SEQUENCE [LARGE SCALE GENOMIC DNA]</scope>
    <source>
        <strain evidence="2 3">W13003</strain>
    </source>
</reference>
<dbReference type="EMBL" id="AYXT01000009">
    <property type="protein sequence ID" value="ETF03375.1"/>
    <property type="molecule type" value="Genomic_DNA"/>
</dbReference>
<dbReference type="SUPFAM" id="SSF89796">
    <property type="entry name" value="CoA-transferase family III (CaiB/BaiF)"/>
    <property type="match status" value="1"/>
</dbReference>
<accession>V8QVM4</accession>